<dbReference type="MGI" id="MGI:3704403">
    <property type="gene designation" value="BC038268"/>
</dbReference>
<accession>Q8VCP6</accession>
<proteinExistence type="evidence at transcript level"/>
<protein>
    <submittedName>
        <fullName evidence="1">ENSMUSG00000074889 protein</fullName>
    </submittedName>
</protein>
<name>Q8VCP6_MOUSE</name>
<sequence>VVTDNAAAAACHAQTRLQKGVPVWPGEHTHLLRGDGSQQTPRP</sequence>
<dbReference type="EMBL" id="BC019455">
    <property type="protein sequence ID" value="AAH19455.1"/>
    <property type="molecule type" value="mRNA"/>
</dbReference>
<dbReference type="AlphaFoldDB" id="Q8VCP6"/>
<organism evidence="1">
    <name type="scientific">Mus musculus</name>
    <name type="common">Mouse</name>
    <dbReference type="NCBI Taxonomy" id="10090"/>
    <lineage>
        <taxon>Eukaryota</taxon>
        <taxon>Metazoa</taxon>
        <taxon>Chordata</taxon>
        <taxon>Craniata</taxon>
        <taxon>Vertebrata</taxon>
        <taxon>Euteleostomi</taxon>
        <taxon>Mammalia</taxon>
        <taxon>Eutheria</taxon>
        <taxon>Euarchontoglires</taxon>
        <taxon>Glires</taxon>
        <taxon>Rodentia</taxon>
        <taxon>Myomorpha</taxon>
        <taxon>Muroidea</taxon>
        <taxon>Muridae</taxon>
        <taxon>Murinae</taxon>
        <taxon>Mus</taxon>
        <taxon>Mus</taxon>
    </lineage>
</organism>
<feature type="non-terminal residue" evidence="1">
    <location>
        <position position="1"/>
    </location>
</feature>
<dbReference type="AGR" id="MGI:3704403"/>
<evidence type="ECO:0000313" key="1">
    <source>
        <dbReference type="EMBL" id="AAH19455.1"/>
    </source>
</evidence>
<evidence type="ECO:0000313" key="2">
    <source>
        <dbReference type="MGI" id="MGI:3704403"/>
    </source>
</evidence>
<gene>
    <name evidence="2" type="primary">BC038268</name>
    <name evidence="2" type="synonym">Pfn3</name>
</gene>
<reference evidence="1" key="1">
    <citation type="journal article" date="2004" name="Genome Res.">
        <title>The status, quality, and expansion of the NIH full-length cDNA project: the Mammalian Gene Collection (MGC).</title>
        <authorList>
            <consortium name="The MGC Project Team"/>
            <person name="Gerhard D.S."/>
            <person name="Wagner L."/>
            <person name="Feingold E.A."/>
            <person name="Shenmen C.M."/>
            <person name="Grouse L.H."/>
            <person name="Schuler G."/>
            <person name="Klein S.L."/>
            <person name="Old S."/>
            <person name="Rasooly R."/>
            <person name="Good P."/>
            <person name="Guyer M."/>
            <person name="Peck A.M."/>
            <person name="Derge J.G."/>
            <person name="Lipman D."/>
            <person name="Collins F.S."/>
            <person name="Jang W."/>
            <person name="Sherry S."/>
            <person name="Feolo M."/>
            <person name="Misquitta L."/>
            <person name="Lee E."/>
            <person name="Rotmistrovsky K."/>
            <person name="Greenhut S.F."/>
            <person name="Schaefer C.F."/>
            <person name="Buetow K."/>
            <person name="Bonner T.I."/>
            <person name="Haussler D."/>
            <person name="Kent J."/>
            <person name="Kiekhaus M."/>
            <person name="Furey T."/>
            <person name="Brent M."/>
            <person name="Prange C."/>
            <person name="Schreiber K."/>
            <person name="Shapiro N."/>
            <person name="Bhat N.K."/>
            <person name="Hopkins R.F."/>
            <person name="Hsie F."/>
            <person name="Driscoll T."/>
            <person name="Soares M.B."/>
            <person name="Casavant T.L."/>
            <person name="Scheetz T.E."/>
            <person name="Brown-stein M.J."/>
            <person name="Usdin T.B."/>
            <person name="Toshiyuki S."/>
            <person name="Carninci P."/>
            <person name="Piao Y."/>
            <person name="Dudekula D.B."/>
            <person name="Ko M.S."/>
            <person name="Kawakami K."/>
            <person name="Suzuki Y."/>
            <person name="Sugano S."/>
            <person name="Gruber C.E."/>
            <person name="Smith M.R."/>
            <person name="Simmons B."/>
            <person name="Moore T."/>
            <person name="Waterman R."/>
            <person name="Johnson S.L."/>
            <person name="Ruan Y."/>
            <person name="Wei C.L."/>
            <person name="Mathavan S."/>
            <person name="Gunaratne P.H."/>
            <person name="Wu J."/>
            <person name="Garcia A.M."/>
            <person name="Hulyk S.W."/>
            <person name="Fuh E."/>
            <person name="Yuan Y."/>
            <person name="Sneed A."/>
            <person name="Kowis C."/>
            <person name="Hodgson A."/>
            <person name="Muzny D.M."/>
            <person name="McPherson J."/>
            <person name="Gibbs R.A."/>
            <person name="Fahey J."/>
            <person name="Helton E."/>
            <person name="Ketteman M."/>
            <person name="Madan A."/>
            <person name="Rodrigues S."/>
            <person name="Sanchez A."/>
            <person name="Whiting M."/>
            <person name="Madari A."/>
            <person name="Young A.C."/>
            <person name="Wetherby K.D."/>
            <person name="Granite S.J."/>
            <person name="Kwong P.N."/>
            <person name="Brinkley C.P."/>
            <person name="Pearson R.L."/>
            <person name="Bouffard G.G."/>
            <person name="Blakesly R.W."/>
            <person name="Green E.D."/>
            <person name="Dickson M.C."/>
            <person name="Rodriguez A.C."/>
            <person name="Grimwood J."/>
            <person name="Schmutz J."/>
            <person name="Myers R.M."/>
            <person name="Butterfield Y.S."/>
            <person name="Griffith M."/>
            <person name="Griffith O.L."/>
            <person name="Krzywinski M.I."/>
            <person name="Liao N."/>
            <person name="Morin R."/>
            <person name="Morrin R."/>
            <person name="Palmquist D."/>
            <person name="Petrescu A.S."/>
            <person name="Skalska U."/>
            <person name="Smailus D.E."/>
            <person name="Stott J.M."/>
            <person name="Schnerch A."/>
            <person name="Schein J.E."/>
            <person name="Jones S.J."/>
            <person name="Holt R.A."/>
            <person name="Baross A."/>
            <person name="Marra M.A."/>
            <person name="Clifton S."/>
            <person name="Makowski K.A."/>
            <person name="Bosak S."/>
            <person name="Malek J."/>
        </authorList>
    </citation>
    <scope>NUCLEOTIDE SEQUENCE [LARGE SCALE MRNA]</scope>
    <source>
        <strain evidence="1">FVB/N</strain>
        <tissue evidence="1">Kidney</tissue>
    </source>
</reference>